<keyword evidence="6" id="KW-0406">Ion transport</keyword>
<dbReference type="GO" id="GO:0046961">
    <property type="term" value="F:proton-transporting ATPase activity, rotational mechanism"/>
    <property type="evidence" value="ECO:0007669"/>
    <property type="project" value="InterPro"/>
</dbReference>
<protein>
    <submittedName>
        <fullName evidence="8">FtsH2 protein</fullName>
    </submittedName>
</protein>
<comment type="caution">
    <text evidence="8">The sequence shown here is derived from an EMBL/GenBank/DDBJ whole genome shotgun (WGS) entry which is preliminary data.</text>
</comment>
<keyword evidence="7" id="KW-0472">Membrane</keyword>
<sequence>KNTKMQFEDMNVRDMHRPYKKYIQRIDEMERIIRFLLEELTRVPGAEVVKNNVDAFLDHSDSYKLDEVESELLKIHK</sequence>
<reference evidence="8" key="1">
    <citation type="submission" date="2021-02" db="EMBL/GenBank/DDBJ databases">
        <authorList>
            <person name="Dougan E. K."/>
            <person name="Rhodes N."/>
            <person name="Thang M."/>
            <person name="Chan C."/>
        </authorList>
    </citation>
    <scope>NUCLEOTIDE SEQUENCE</scope>
</reference>
<name>A0A813A8G5_9DINO</name>
<evidence type="ECO:0000256" key="3">
    <source>
        <dbReference type="ARBA" id="ARBA00022448"/>
    </source>
</evidence>
<evidence type="ECO:0000256" key="7">
    <source>
        <dbReference type="ARBA" id="ARBA00023136"/>
    </source>
</evidence>
<evidence type="ECO:0000313" key="8">
    <source>
        <dbReference type="EMBL" id="CAE7854203.1"/>
    </source>
</evidence>
<feature type="non-terminal residue" evidence="8">
    <location>
        <position position="1"/>
    </location>
</feature>
<comment type="subcellular location">
    <subcellularLocation>
        <location evidence="1">Membrane</location>
        <topology evidence="1">Multi-pass membrane protein</topology>
    </subcellularLocation>
</comment>
<dbReference type="Proteomes" id="UP000601435">
    <property type="component" value="Unassembled WGS sequence"/>
</dbReference>
<keyword evidence="5" id="KW-1133">Transmembrane helix</keyword>
<accession>A0A813A8G5</accession>
<evidence type="ECO:0000256" key="1">
    <source>
        <dbReference type="ARBA" id="ARBA00004141"/>
    </source>
</evidence>
<proteinExistence type="inferred from homology"/>
<dbReference type="EMBL" id="CAJNJA010055000">
    <property type="protein sequence ID" value="CAE7854203.1"/>
    <property type="molecule type" value="Genomic_DNA"/>
</dbReference>
<dbReference type="AlphaFoldDB" id="A0A813A8G5"/>
<evidence type="ECO:0000256" key="6">
    <source>
        <dbReference type="ARBA" id="ARBA00023065"/>
    </source>
</evidence>
<dbReference type="InterPro" id="IPR002490">
    <property type="entry name" value="V-ATPase_116kDa_su"/>
</dbReference>
<evidence type="ECO:0000256" key="5">
    <source>
        <dbReference type="ARBA" id="ARBA00022989"/>
    </source>
</evidence>
<keyword evidence="9" id="KW-1185">Reference proteome</keyword>
<organism evidence="8 9">
    <name type="scientific">Symbiodinium necroappetens</name>
    <dbReference type="NCBI Taxonomy" id="1628268"/>
    <lineage>
        <taxon>Eukaryota</taxon>
        <taxon>Sar</taxon>
        <taxon>Alveolata</taxon>
        <taxon>Dinophyceae</taxon>
        <taxon>Suessiales</taxon>
        <taxon>Symbiodiniaceae</taxon>
        <taxon>Symbiodinium</taxon>
    </lineage>
</organism>
<keyword evidence="4" id="KW-0812">Transmembrane</keyword>
<dbReference type="GO" id="GO:0033179">
    <property type="term" value="C:proton-transporting V-type ATPase, V0 domain"/>
    <property type="evidence" value="ECO:0007669"/>
    <property type="project" value="InterPro"/>
</dbReference>
<dbReference type="Pfam" id="PF01496">
    <property type="entry name" value="V_ATPase_I"/>
    <property type="match status" value="1"/>
</dbReference>
<evidence type="ECO:0000256" key="4">
    <source>
        <dbReference type="ARBA" id="ARBA00022692"/>
    </source>
</evidence>
<dbReference type="OrthoDB" id="347481at2759"/>
<feature type="non-terminal residue" evidence="8">
    <location>
        <position position="77"/>
    </location>
</feature>
<evidence type="ECO:0000313" key="9">
    <source>
        <dbReference type="Proteomes" id="UP000601435"/>
    </source>
</evidence>
<gene>
    <name evidence="8" type="primary">ftsH2</name>
    <name evidence="8" type="ORF">SNEC2469_LOCUS26717</name>
</gene>
<evidence type="ECO:0000256" key="2">
    <source>
        <dbReference type="ARBA" id="ARBA00009904"/>
    </source>
</evidence>
<comment type="similarity">
    <text evidence="2">Belongs to the V-ATPase 116 kDa subunit family.</text>
</comment>
<keyword evidence="3" id="KW-0813">Transport</keyword>